<evidence type="ECO:0000256" key="11">
    <source>
        <dbReference type="ARBA" id="ARBA00047836"/>
    </source>
</evidence>
<evidence type="ECO:0000313" key="18">
    <source>
        <dbReference type="EMBL" id="PJB56246.1"/>
    </source>
</evidence>
<dbReference type="STRING" id="1805029.AUK42_07260"/>
<dbReference type="Proteomes" id="UP000182763">
    <property type="component" value="Unassembled WGS sequence"/>
</dbReference>
<evidence type="ECO:0000256" key="14">
    <source>
        <dbReference type="PIRSR" id="PIRSR001365-1"/>
    </source>
</evidence>
<dbReference type="EMBL" id="MNYY01000145">
    <property type="protein sequence ID" value="OIP66996.1"/>
    <property type="molecule type" value="Genomic_DNA"/>
</dbReference>
<dbReference type="SUPFAM" id="SSF51569">
    <property type="entry name" value="Aldolase"/>
    <property type="match status" value="1"/>
</dbReference>
<comment type="caution">
    <text evidence="16">The sequence shown here is derived from an EMBL/GenBank/DDBJ whole genome shotgun (WGS) entry which is preliminary data.</text>
</comment>
<accession>A0A1J5G3S4</accession>
<evidence type="ECO:0000256" key="9">
    <source>
        <dbReference type="ARBA" id="ARBA00023239"/>
    </source>
</evidence>
<reference evidence="17" key="2">
    <citation type="submission" date="2017-09" db="EMBL/GenBank/DDBJ databases">
        <title>Depth-based differentiation of microbial function through sediment-hosted aquifers and enrichment of novel symbionts in the deep terrestrial subsurface.</title>
        <authorList>
            <person name="Probst A.J."/>
            <person name="Ladd B."/>
            <person name="Jarett J.K."/>
            <person name="Geller-Mcgrath D.E."/>
            <person name="Sieber C.M.K."/>
            <person name="Emerson J.B."/>
            <person name="Anantharaman K."/>
            <person name="Thomas B.C."/>
            <person name="Malmstrom R."/>
            <person name="Stieglmeier M."/>
            <person name="Klingl A."/>
            <person name="Woyke T."/>
            <person name="Ryan C.M."/>
            <person name="Banfield J.F."/>
        </authorList>
    </citation>
    <scope>NUCLEOTIDE SEQUENCE</scope>
    <source>
        <strain evidence="17">CG_4_8_14_3_um_filter_34_18</strain>
    </source>
</reference>
<keyword evidence="10 12" id="KW-0704">Schiff base</keyword>
<dbReference type="NCBIfam" id="TIGR00674">
    <property type="entry name" value="dapA"/>
    <property type="match status" value="1"/>
</dbReference>
<dbReference type="EC" id="4.3.3.7" evidence="4 12"/>
<gene>
    <name evidence="12" type="primary">dapA</name>
    <name evidence="16" type="ORF">AUK42_07260</name>
    <name evidence="18" type="ORF">CO097_05790</name>
    <name evidence="17" type="ORF">COZ58_05530</name>
</gene>
<sequence length="294" mass="31811">MFKGSLVAMITPFTKNNKVDEKGIEELVEFQIKNGTNGIVPCGTTGESPTLSHEEHKKVVELTIKAVAGRVPVIAGTGSNCTQEALDLTSYAKEAGADAALIITPFYNKPTQKGLYLHFKKIAEEVDLPIIIYNVPSRTGVNMLPETLAELAELKNIIGVKEASGNLDQMTEIVELCGDKITLLSGDDKLLLPVLSIGGKGVISVVANIIPYEVSNMIKEFENGNYQEAKEIFLSKVYPLSNAMFYETNPIPVKTSAQLMGLPSGGLRLPMSPMSENNLLKLKADLIKFGLLEG</sequence>
<dbReference type="GO" id="GO:0019877">
    <property type="term" value="P:diaminopimelate biosynthetic process"/>
    <property type="evidence" value="ECO:0007669"/>
    <property type="project" value="UniProtKB-UniRule"/>
</dbReference>
<dbReference type="PROSITE" id="PS00666">
    <property type="entry name" value="DHDPS_2"/>
    <property type="match status" value="1"/>
</dbReference>
<feature type="binding site" evidence="12 15">
    <location>
        <position position="203"/>
    </location>
    <ligand>
        <name>pyruvate</name>
        <dbReference type="ChEBI" id="CHEBI:15361"/>
    </ligand>
</feature>
<comment type="catalytic activity">
    <reaction evidence="11 12">
        <text>L-aspartate 4-semialdehyde + pyruvate = (2S,4S)-4-hydroxy-2,3,4,5-tetrahydrodipicolinate + H2O + H(+)</text>
        <dbReference type="Rhea" id="RHEA:34171"/>
        <dbReference type="ChEBI" id="CHEBI:15361"/>
        <dbReference type="ChEBI" id="CHEBI:15377"/>
        <dbReference type="ChEBI" id="CHEBI:15378"/>
        <dbReference type="ChEBI" id="CHEBI:67139"/>
        <dbReference type="ChEBI" id="CHEBI:537519"/>
        <dbReference type="EC" id="4.3.3.7"/>
    </reaction>
</comment>
<evidence type="ECO:0000256" key="1">
    <source>
        <dbReference type="ARBA" id="ARBA00003294"/>
    </source>
</evidence>
<keyword evidence="8 12" id="KW-0457">Lysine biosynthesis</keyword>
<feature type="active site" description="Schiff-base intermediate with substrate" evidence="12 14">
    <location>
        <position position="161"/>
    </location>
</feature>
<evidence type="ECO:0000256" key="4">
    <source>
        <dbReference type="ARBA" id="ARBA00012086"/>
    </source>
</evidence>
<dbReference type="PIRSF" id="PIRSF001365">
    <property type="entry name" value="DHDPS"/>
    <property type="match status" value="1"/>
</dbReference>
<feature type="site" description="Part of a proton relay during catalysis" evidence="12">
    <location>
        <position position="44"/>
    </location>
</feature>
<evidence type="ECO:0000313" key="17">
    <source>
        <dbReference type="EMBL" id="PIX33958.1"/>
    </source>
</evidence>
<accession>A0A2M7K741</accession>
<reference evidence="16 19" key="1">
    <citation type="journal article" date="2016" name="Environ. Microbiol.">
        <title>Genomic resolution of a cold subsurface aquifer community provides metabolic insights for novel microbes adapted to high CO concentrations.</title>
        <authorList>
            <person name="Probst A.J."/>
            <person name="Castelle C.J."/>
            <person name="Singh A."/>
            <person name="Brown C.T."/>
            <person name="Anantharaman K."/>
            <person name="Sharon I."/>
            <person name="Hug L.A."/>
            <person name="Burstein D."/>
            <person name="Emerson J.B."/>
            <person name="Thomas B.C."/>
            <person name="Banfield J.F."/>
        </authorList>
    </citation>
    <scope>NUCLEOTIDE SEQUENCE [LARGE SCALE GENOMIC DNA]</scope>
    <source>
        <strain evidence="16">CG2_30_33_13</strain>
    </source>
</reference>
<keyword evidence="5 12" id="KW-0963">Cytoplasm</keyword>
<evidence type="ECO:0000256" key="6">
    <source>
        <dbReference type="ARBA" id="ARBA00022605"/>
    </source>
</evidence>
<dbReference type="InterPro" id="IPR020625">
    <property type="entry name" value="Schiff_base-form_aldolases_AS"/>
</dbReference>
<dbReference type="HAMAP" id="MF_00418">
    <property type="entry name" value="DapA"/>
    <property type="match status" value="1"/>
</dbReference>
<name>A0A1J5G3S4_9BACT</name>
<dbReference type="EMBL" id="PFIP01000118">
    <property type="protein sequence ID" value="PIX33958.1"/>
    <property type="molecule type" value="Genomic_DNA"/>
</dbReference>
<dbReference type="InterPro" id="IPR002220">
    <property type="entry name" value="DapA-like"/>
</dbReference>
<feature type="binding site" evidence="12 15">
    <location>
        <position position="45"/>
    </location>
    <ligand>
        <name>pyruvate</name>
        <dbReference type="ChEBI" id="CHEBI:15361"/>
    </ligand>
</feature>
<dbReference type="Proteomes" id="UP000228560">
    <property type="component" value="Unassembled WGS sequence"/>
</dbReference>
<evidence type="ECO:0000256" key="3">
    <source>
        <dbReference type="ARBA" id="ARBA00007592"/>
    </source>
</evidence>
<evidence type="ECO:0000313" key="20">
    <source>
        <dbReference type="Proteomes" id="UP000228560"/>
    </source>
</evidence>
<comment type="similarity">
    <text evidence="3 12 13">Belongs to the DapA family.</text>
</comment>
<evidence type="ECO:0000313" key="16">
    <source>
        <dbReference type="EMBL" id="OIP66996.1"/>
    </source>
</evidence>
<protein>
    <recommendedName>
        <fullName evidence="4 12">4-hydroxy-tetrahydrodipicolinate synthase</fullName>
        <shortName evidence="12">HTPA synthase</shortName>
        <ecNumber evidence="4 12">4.3.3.7</ecNumber>
    </recommendedName>
</protein>
<dbReference type="GO" id="GO:0005829">
    <property type="term" value="C:cytosol"/>
    <property type="evidence" value="ECO:0007669"/>
    <property type="project" value="TreeGrafter"/>
</dbReference>
<dbReference type="Proteomes" id="UP000231493">
    <property type="component" value="Unassembled WGS sequence"/>
</dbReference>
<dbReference type="UniPathway" id="UPA00034">
    <property type="reaction ID" value="UER00017"/>
</dbReference>
<dbReference type="CDD" id="cd00950">
    <property type="entry name" value="DHDPS"/>
    <property type="match status" value="1"/>
</dbReference>
<evidence type="ECO:0000313" key="19">
    <source>
        <dbReference type="Proteomes" id="UP000182763"/>
    </source>
</evidence>
<evidence type="ECO:0000256" key="12">
    <source>
        <dbReference type="HAMAP-Rule" id="MF_00418"/>
    </source>
</evidence>
<dbReference type="Gene3D" id="3.20.20.70">
    <property type="entry name" value="Aldolase class I"/>
    <property type="match status" value="1"/>
</dbReference>
<keyword evidence="7 12" id="KW-0220">Diaminopimelate biosynthesis</keyword>
<dbReference type="InterPro" id="IPR005263">
    <property type="entry name" value="DapA"/>
</dbReference>
<dbReference type="PROSITE" id="PS00665">
    <property type="entry name" value="DHDPS_1"/>
    <property type="match status" value="1"/>
</dbReference>
<dbReference type="InterPro" id="IPR020624">
    <property type="entry name" value="Schiff_base-form_aldolases_CS"/>
</dbReference>
<keyword evidence="6 12" id="KW-0028">Amino-acid biosynthesis</keyword>
<dbReference type="InterPro" id="IPR013785">
    <property type="entry name" value="Aldolase_TIM"/>
</dbReference>
<evidence type="ECO:0000313" key="21">
    <source>
        <dbReference type="Proteomes" id="UP000231493"/>
    </source>
</evidence>
<dbReference type="AlphaFoldDB" id="A0A1J5G3S4"/>
<dbReference type="PANTHER" id="PTHR12128">
    <property type="entry name" value="DIHYDRODIPICOLINATE SYNTHASE"/>
    <property type="match status" value="1"/>
</dbReference>
<dbReference type="SMART" id="SM01130">
    <property type="entry name" value="DHDPS"/>
    <property type="match status" value="1"/>
</dbReference>
<comment type="function">
    <text evidence="1 12">Catalyzes the condensation of (S)-aspartate-beta-semialdehyde [(S)-ASA] and pyruvate to 4-hydroxy-tetrahydrodipicolinate (HTPA).</text>
</comment>
<keyword evidence="9 12" id="KW-0456">Lyase</keyword>
<evidence type="ECO:0000256" key="13">
    <source>
        <dbReference type="PIRNR" id="PIRNR001365"/>
    </source>
</evidence>
<dbReference type="Pfam" id="PF00701">
    <property type="entry name" value="DHDPS"/>
    <property type="match status" value="1"/>
</dbReference>
<evidence type="ECO:0000256" key="15">
    <source>
        <dbReference type="PIRSR" id="PIRSR001365-2"/>
    </source>
</evidence>
<evidence type="ECO:0000256" key="2">
    <source>
        <dbReference type="ARBA" id="ARBA00005120"/>
    </source>
</evidence>
<accession>A0A2M8CB38</accession>
<feature type="site" description="Part of a proton relay during catalysis" evidence="12">
    <location>
        <position position="107"/>
    </location>
</feature>
<comment type="pathway">
    <text evidence="2 12">Amino-acid biosynthesis; L-lysine biosynthesis via DAP pathway; (S)-tetrahydrodipicolinate from L-aspartate: step 3/4.</text>
</comment>
<comment type="subunit">
    <text evidence="12">Homotetramer; dimer of dimers.</text>
</comment>
<comment type="caution">
    <text evidence="12">Was originally thought to be a dihydrodipicolinate synthase (DHDPS), catalyzing the condensation of (S)-aspartate-beta-semialdehyde [(S)-ASA] and pyruvate to dihydrodipicolinate (DHDP). However, it was shown in E.coli that the product of the enzymatic reaction is not dihydrodipicolinate but in fact (4S)-4-hydroxy-2,3,4,5-tetrahydro-(2S)-dipicolinic acid (HTPA), and that the consecutive dehydration reaction leading to DHDP is not spontaneous but catalyzed by DapB.</text>
</comment>
<dbReference type="EMBL" id="PFTV01000139">
    <property type="protein sequence ID" value="PJB56246.1"/>
    <property type="molecule type" value="Genomic_DNA"/>
</dbReference>
<reference evidence="20 21" key="3">
    <citation type="submission" date="2017-09" db="EMBL/GenBank/DDBJ databases">
        <title>Depth-based differentiation of microbial function through sediment-hosted aquifers and enrichment of novel symbionts in the deep terrestrial subsurface.</title>
        <authorList>
            <person name="Probst A.J."/>
            <person name="Ladd B."/>
            <person name="Jarett J.K."/>
            <person name="Geller-Mcgrath D.E."/>
            <person name="Sieber C.M."/>
            <person name="Emerson J.B."/>
            <person name="Anantharaman K."/>
            <person name="Thomas B.C."/>
            <person name="Malmstrom R."/>
            <person name="Stieglmeier M."/>
            <person name="Klingl A."/>
            <person name="Woyke T."/>
            <person name="Ryan C.M."/>
            <person name="Banfield J.F."/>
        </authorList>
    </citation>
    <scope>NUCLEOTIDE SEQUENCE [LARGE SCALE GENOMIC DNA]</scope>
    <source>
        <strain evidence="18">CG_4_9_14_3_um_filter_33_16</strain>
    </source>
</reference>
<proteinExistence type="inferred from homology"/>
<evidence type="ECO:0000256" key="7">
    <source>
        <dbReference type="ARBA" id="ARBA00022915"/>
    </source>
</evidence>
<feature type="active site" description="Proton donor/acceptor" evidence="12 14">
    <location>
        <position position="133"/>
    </location>
</feature>
<dbReference type="PANTHER" id="PTHR12128:SF66">
    <property type="entry name" value="4-HYDROXY-2-OXOGLUTARATE ALDOLASE, MITOCHONDRIAL"/>
    <property type="match status" value="1"/>
</dbReference>
<evidence type="ECO:0000256" key="10">
    <source>
        <dbReference type="ARBA" id="ARBA00023270"/>
    </source>
</evidence>
<organism evidence="16 19">
    <name type="scientific">Candidatus Infernicultor aquiphilus</name>
    <dbReference type="NCBI Taxonomy" id="1805029"/>
    <lineage>
        <taxon>Bacteria</taxon>
        <taxon>Pseudomonadati</taxon>
        <taxon>Atribacterota</taxon>
        <taxon>Candidatus Phoenicimicrobiia</taxon>
        <taxon>Candidatus Pheonicimicrobiales</taxon>
        <taxon>Candidatus Phoenicimicrobiaceae</taxon>
        <taxon>Candidatus Infernicultor</taxon>
    </lineage>
</organism>
<dbReference type="GO" id="GO:0009089">
    <property type="term" value="P:lysine biosynthetic process via diaminopimelate"/>
    <property type="evidence" value="ECO:0007669"/>
    <property type="project" value="UniProtKB-UniRule"/>
</dbReference>
<comment type="subcellular location">
    <subcellularLocation>
        <location evidence="12">Cytoplasm</location>
    </subcellularLocation>
</comment>
<evidence type="ECO:0000256" key="5">
    <source>
        <dbReference type="ARBA" id="ARBA00022490"/>
    </source>
</evidence>
<evidence type="ECO:0000256" key="8">
    <source>
        <dbReference type="ARBA" id="ARBA00023154"/>
    </source>
</evidence>
<dbReference type="PRINTS" id="PR00146">
    <property type="entry name" value="DHPICSNTHASE"/>
</dbReference>
<dbReference type="GO" id="GO:0008840">
    <property type="term" value="F:4-hydroxy-tetrahydrodipicolinate synthase activity"/>
    <property type="evidence" value="ECO:0007669"/>
    <property type="project" value="UniProtKB-UniRule"/>
</dbReference>